<dbReference type="AlphaFoldDB" id="D8QR24"/>
<evidence type="ECO:0000256" key="2">
    <source>
        <dbReference type="PROSITE-ProRule" id="PRU00708"/>
    </source>
</evidence>
<keyword evidence="4" id="KW-1185">Reference proteome</keyword>
<name>D8QR24_SELML</name>
<feature type="repeat" description="PPR" evidence="2">
    <location>
        <begin position="67"/>
        <end position="101"/>
    </location>
</feature>
<dbReference type="FunFam" id="1.25.40.10:FF:000158">
    <property type="entry name" value="pentatricopeptide repeat-containing protein At2g33680"/>
    <property type="match status" value="1"/>
</dbReference>
<dbReference type="InterPro" id="IPR002885">
    <property type="entry name" value="PPR_rpt"/>
</dbReference>
<feature type="repeat" description="PPR" evidence="2">
    <location>
        <begin position="168"/>
        <end position="202"/>
    </location>
</feature>
<dbReference type="Gramene" id="EFJ38548">
    <property type="protein sequence ID" value="EFJ38548"/>
    <property type="gene ID" value="SELMODRAFT_24718"/>
</dbReference>
<dbReference type="Proteomes" id="UP000001514">
    <property type="component" value="Unassembled WGS sequence"/>
</dbReference>
<feature type="non-terminal residue" evidence="3">
    <location>
        <position position="296"/>
    </location>
</feature>
<dbReference type="GO" id="GO:0009451">
    <property type="term" value="P:RNA modification"/>
    <property type="evidence" value="ECO:0000318"/>
    <property type="project" value="GO_Central"/>
</dbReference>
<organism evidence="4">
    <name type="scientific">Selaginella moellendorffii</name>
    <name type="common">Spikemoss</name>
    <dbReference type="NCBI Taxonomy" id="88036"/>
    <lineage>
        <taxon>Eukaryota</taxon>
        <taxon>Viridiplantae</taxon>
        <taxon>Streptophyta</taxon>
        <taxon>Embryophyta</taxon>
        <taxon>Tracheophyta</taxon>
        <taxon>Lycopodiopsida</taxon>
        <taxon>Selaginellales</taxon>
        <taxon>Selaginellaceae</taxon>
        <taxon>Selaginella</taxon>
    </lineage>
</organism>
<dbReference type="InParanoid" id="D8QR24"/>
<accession>D8QR24</accession>
<dbReference type="GO" id="GO:0048731">
    <property type="term" value="P:system development"/>
    <property type="evidence" value="ECO:0007669"/>
    <property type="project" value="UniProtKB-ARBA"/>
</dbReference>
<proteinExistence type="predicted"/>
<evidence type="ECO:0000313" key="4">
    <source>
        <dbReference type="Proteomes" id="UP000001514"/>
    </source>
</evidence>
<dbReference type="Gene3D" id="1.25.40.10">
    <property type="entry name" value="Tetratricopeptide repeat domain"/>
    <property type="match status" value="2"/>
</dbReference>
<evidence type="ECO:0000313" key="3">
    <source>
        <dbReference type="EMBL" id="EFJ38548.1"/>
    </source>
</evidence>
<dbReference type="InterPro" id="IPR011990">
    <property type="entry name" value="TPR-like_helical_dom_sf"/>
</dbReference>
<protein>
    <recommendedName>
        <fullName evidence="5">Pentacotripeptide-repeat region of PRORP domain-containing protein</fullName>
    </recommendedName>
</protein>
<feature type="non-terminal residue" evidence="3">
    <location>
        <position position="1"/>
    </location>
</feature>
<dbReference type="Pfam" id="PF13041">
    <property type="entry name" value="PPR_2"/>
    <property type="match status" value="1"/>
</dbReference>
<gene>
    <name evidence="3" type="ORF">SELMODRAFT_24718</name>
</gene>
<keyword evidence="1" id="KW-0677">Repeat</keyword>
<dbReference type="EMBL" id="GL377565">
    <property type="protein sequence ID" value="EFJ38548.1"/>
    <property type="molecule type" value="Genomic_DNA"/>
</dbReference>
<evidence type="ECO:0008006" key="5">
    <source>
        <dbReference type="Google" id="ProtNLM"/>
    </source>
</evidence>
<dbReference type="HOGENOM" id="CLU_002706_0_0_1"/>
<reference evidence="3 4" key="1">
    <citation type="journal article" date="2011" name="Science">
        <title>The Selaginella genome identifies genetic changes associated with the evolution of vascular plants.</title>
        <authorList>
            <person name="Banks J.A."/>
            <person name="Nishiyama T."/>
            <person name="Hasebe M."/>
            <person name="Bowman J.L."/>
            <person name="Gribskov M."/>
            <person name="dePamphilis C."/>
            <person name="Albert V.A."/>
            <person name="Aono N."/>
            <person name="Aoyama T."/>
            <person name="Ambrose B.A."/>
            <person name="Ashton N.W."/>
            <person name="Axtell M.J."/>
            <person name="Barker E."/>
            <person name="Barker M.S."/>
            <person name="Bennetzen J.L."/>
            <person name="Bonawitz N.D."/>
            <person name="Chapple C."/>
            <person name="Cheng C."/>
            <person name="Correa L.G."/>
            <person name="Dacre M."/>
            <person name="DeBarry J."/>
            <person name="Dreyer I."/>
            <person name="Elias M."/>
            <person name="Engstrom E.M."/>
            <person name="Estelle M."/>
            <person name="Feng L."/>
            <person name="Finet C."/>
            <person name="Floyd S.K."/>
            <person name="Frommer W.B."/>
            <person name="Fujita T."/>
            <person name="Gramzow L."/>
            <person name="Gutensohn M."/>
            <person name="Harholt J."/>
            <person name="Hattori M."/>
            <person name="Heyl A."/>
            <person name="Hirai T."/>
            <person name="Hiwatashi Y."/>
            <person name="Ishikawa M."/>
            <person name="Iwata M."/>
            <person name="Karol K.G."/>
            <person name="Koehler B."/>
            <person name="Kolukisaoglu U."/>
            <person name="Kubo M."/>
            <person name="Kurata T."/>
            <person name="Lalonde S."/>
            <person name="Li K."/>
            <person name="Li Y."/>
            <person name="Litt A."/>
            <person name="Lyons E."/>
            <person name="Manning G."/>
            <person name="Maruyama T."/>
            <person name="Michael T.P."/>
            <person name="Mikami K."/>
            <person name="Miyazaki S."/>
            <person name="Morinaga S."/>
            <person name="Murata T."/>
            <person name="Mueller-Roeber B."/>
            <person name="Nelson D.R."/>
            <person name="Obara M."/>
            <person name="Oguri Y."/>
            <person name="Olmstead R.G."/>
            <person name="Onodera N."/>
            <person name="Petersen B.L."/>
            <person name="Pils B."/>
            <person name="Prigge M."/>
            <person name="Rensing S.A."/>
            <person name="Riano-Pachon D.M."/>
            <person name="Roberts A.W."/>
            <person name="Sato Y."/>
            <person name="Scheller H.V."/>
            <person name="Schulz B."/>
            <person name="Schulz C."/>
            <person name="Shakirov E.V."/>
            <person name="Shibagaki N."/>
            <person name="Shinohara N."/>
            <person name="Shippen D.E."/>
            <person name="Soerensen I."/>
            <person name="Sotooka R."/>
            <person name="Sugimoto N."/>
            <person name="Sugita M."/>
            <person name="Sumikawa N."/>
            <person name="Tanurdzic M."/>
            <person name="Theissen G."/>
            <person name="Ulvskov P."/>
            <person name="Wakazuki S."/>
            <person name="Weng J.K."/>
            <person name="Willats W.W."/>
            <person name="Wipf D."/>
            <person name="Wolf P.G."/>
            <person name="Yang L."/>
            <person name="Zimmer A.D."/>
            <person name="Zhu Q."/>
            <person name="Mitros T."/>
            <person name="Hellsten U."/>
            <person name="Loque D."/>
            <person name="Otillar R."/>
            <person name="Salamov A."/>
            <person name="Schmutz J."/>
            <person name="Shapiro H."/>
            <person name="Lindquist E."/>
            <person name="Lucas S."/>
            <person name="Rokhsar D."/>
            <person name="Grigoriev I.V."/>
        </authorList>
    </citation>
    <scope>NUCLEOTIDE SEQUENCE [LARGE SCALE GENOMIC DNA]</scope>
</reference>
<dbReference type="eggNOG" id="KOG4197">
    <property type="taxonomic scope" value="Eukaryota"/>
</dbReference>
<evidence type="ECO:0000256" key="1">
    <source>
        <dbReference type="ARBA" id="ARBA00022737"/>
    </source>
</evidence>
<dbReference type="GO" id="GO:0003723">
    <property type="term" value="F:RNA binding"/>
    <property type="evidence" value="ECO:0007669"/>
    <property type="project" value="InterPro"/>
</dbReference>
<dbReference type="Pfam" id="PF01535">
    <property type="entry name" value="PPR"/>
    <property type="match status" value="2"/>
</dbReference>
<dbReference type="PANTHER" id="PTHR47926">
    <property type="entry name" value="PENTATRICOPEPTIDE REPEAT-CONTAINING PROTEIN"/>
    <property type="match status" value="1"/>
</dbReference>
<dbReference type="PROSITE" id="PS51375">
    <property type="entry name" value="PPR"/>
    <property type="match status" value="2"/>
</dbReference>
<dbReference type="OMA" id="GRCIHEC"/>
<dbReference type="NCBIfam" id="TIGR00756">
    <property type="entry name" value="PPR"/>
    <property type="match status" value="2"/>
</dbReference>
<dbReference type="KEGG" id="smo:SELMODRAFT_24718"/>
<dbReference type="PANTHER" id="PTHR47926:SF533">
    <property type="entry name" value="DYW DOMAIN-CONTAINING PROTEIN"/>
    <property type="match status" value="1"/>
</dbReference>
<sequence length="296" mass="32335">IYAQLIRSCGSERNLDRARQIHARIIAADYPLDRYLNNLLVEMYGKCGGNGRLDEARDLFERMPRRDVVAWSAIIAANAQNGRGWQAIRLFRLMDLDGVRPDISTYASVLDACAGVGSLGLGRLAHADAVHAGVHVDVVVAGALVNMYGKCGQLGPARRLFDSQQVRNAVTWTAMVAAYAQNGHGAQALELFHVMNAEGVGACSVVFVSILSACSHLGLVRQARDYVHSITRDHGMAVTWDHYHCMIDVFGRAGWLLEAEELITSMPFLPGDVAWTTLLSACKLHGDKHRGNRAAD</sequence>
<dbReference type="InterPro" id="IPR046960">
    <property type="entry name" value="PPR_At4g14850-like_plant"/>
</dbReference>